<evidence type="ECO:0000313" key="2">
    <source>
        <dbReference type="Proteomes" id="UP000805649"/>
    </source>
</evidence>
<sequence length="528" mass="59097">MYLATKHRPWNQDQEEFKRGRRSKYSKWWIAAISTVAFTTHYLFGPAPMIKPAPATFEACLIDLCAGRPDCVRFSAQRGYEFYINWARPFNLARSCIPTAVIRPKSTEEVAGAVKCAAKHGIKVQARSGGHSFANHGLGGKDGALSIDLVNLQYVEVNTTDPSWHVKVGAGTRLSQVDEALGPHQRAFPHGVCPGVGIGGHATIGGLGPMSRMWGSCLDHIEEVEVVTASGTVLRADTIHNSDLFFALRGAGAGFGIITQFTMRTHPTPKEVLHYTYNFQFSRLTQIVELFDEWQNLVADPTLDRRLGTEFTLYPLGARVTATWYGTKGDLEASKILDRLPSGNDTFALRTENWGQSLINRAIEEALHISDIPNKFFSKSLGFTRTDIIPKEKIADLFKWVEDQNKGTYVWFIIFDATGGAVSDVPTDATAYAHRDKFMFYQSYAVNALQKKKETRDFLDGFHNQLLNVLPGDAHGTYPGYVDPDLERPQETYWMGNLPALERIKGEWDPNDIFHNPQSVRPRVLRNQ</sequence>
<dbReference type="Proteomes" id="UP000805649">
    <property type="component" value="Unassembled WGS sequence"/>
</dbReference>
<gene>
    <name evidence="1" type="ORF">CTRU02_203000</name>
</gene>
<protein>
    <submittedName>
        <fullName evidence="1">Berberine bridge enzyme</fullName>
    </submittedName>
</protein>
<accession>A0ACC3Z826</accession>
<proteinExistence type="predicted"/>
<dbReference type="EMBL" id="VUJX02000002">
    <property type="protein sequence ID" value="KAL0940237.1"/>
    <property type="molecule type" value="Genomic_DNA"/>
</dbReference>
<comment type="caution">
    <text evidence="1">The sequence shown here is derived from an EMBL/GenBank/DDBJ whole genome shotgun (WGS) entry which is preliminary data.</text>
</comment>
<organism evidence="1 2">
    <name type="scientific">Colletotrichum truncatum</name>
    <name type="common">Anthracnose fungus</name>
    <name type="synonym">Colletotrichum capsici</name>
    <dbReference type="NCBI Taxonomy" id="5467"/>
    <lineage>
        <taxon>Eukaryota</taxon>
        <taxon>Fungi</taxon>
        <taxon>Dikarya</taxon>
        <taxon>Ascomycota</taxon>
        <taxon>Pezizomycotina</taxon>
        <taxon>Sordariomycetes</taxon>
        <taxon>Hypocreomycetidae</taxon>
        <taxon>Glomerellales</taxon>
        <taxon>Glomerellaceae</taxon>
        <taxon>Colletotrichum</taxon>
        <taxon>Colletotrichum truncatum species complex</taxon>
    </lineage>
</organism>
<evidence type="ECO:0000313" key="1">
    <source>
        <dbReference type="EMBL" id="KAL0940237.1"/>
    </source>
</evidence>
<name>A0ACC3Z826_COLTU</name>
<reference evidence="1 2" key="1">
    <citation type="journal article" date="2020" name="Phytopathology">
        <title>Genome Sequence Resources of Colletotrichum truncatum, C. plurivorum, C. musicola, and C. sojae: Four Species Pathogenic to Soybean (Glycine max).</title>
        <authorList>
            <person name="Rogerio F."/>
            <person name="Boufleur T.R."/>
            <person name="Ciampi-Guillardi M."/>
            <person name="Sukno S.A."/>
            <person name="Thon M.R."/>
            <person name="Massola Junior N.S."/>
            <person name="Baroncelli R."/>
        </authorList>
    </citation>
    <scope>NUCLEOTIDE SEQUENCE [LARGE SCALE GENOMIC DNA]</scope>
    <source>
        <strain evidence="1 2">CMES1059</strain>
    </source>
</reference>
<keyword evidence="2" id="KW-1185">Reference proteome</keyword>